<evidence type="ECO:0000313" key="4">
    <source>
        <dbReference type="Proteomes" id="UP000460549"/>
    </source>
</evidence>
<dbReference type="InterPro" id="IPR029045">
    <property type="entry name" value="ClpP/crotonase-like_dom_sf"/>
</dbReference>
<comment type="caution">
    <text evidence="3">The sequence shown here is derived from an EMBL/GenBank/DDBJ whole genome shotgun (WGS) entry which is preliminary data.</text>
</comment>
<dbReference type="InterPro" id="IPR005151">
    <property type="entry name" value="Tail-specific_protease"/>
</dbReference>
<dbReference type="PROSITE" id="PS51257">
    <property type="entry name" value="PROKAR_LIPOPROTEIN"/>
    <property type="match status" value="1"/>
</dbReference>
<sequence>MKKFKLFLIAILILLLASCDMPSPKNPNDYLNTSGVSTWEELFKGYWSGLSDSYVFWNLDDKNGEWNDIYYEYLPKFKALGKINPNDMEEGILLLSDITKDLSDNHYYFEIVDSSKANGKYIFSPSKYKIIKENNPNLSSDEIIKLMYEGGDFSSYYPEDLLNEKAQTILNNTFKLPLVVSTPDPSNYPNIKFIEANEKIVNPKIQSRIEYNGQAVLYSNKYPNGSYIENNQVKSVNSLEIFETYFANGTAGPYYPLSDLNLDSKNTDFINSIFETWTLCLGTSYQEYLEAENTNPITYKKKHSASINLYSLAGITKNNVSSVNNNYEGNTVYFLLSGFKLVEFISSSEDEISLYLGDFHDLKMDESAKGLIIDLRGNGGGANIDRQLLFGDLFSSPFKFGYQINKIGIGRQEYSLPSPVYIYPEPSLYHNQYSSLASKPVAVITNIMTVSNGEVTTNMVKALEKGKQIGGKTLGGQGTLAYDSLVANAGQFSVGKYITTVYTPFAQILDANGVSHEGVGCIPDIPVEFDKAQFDLGHDLRLAAAFDYINQ</sequence>
<gene>
    <name evidence="3" type="ORF">FYJ80_04825</name>
</gene>
<dbReference type="EMBL" id="VUNN01000006">
    <property type="protein sequence ID" value="MSU06098.1"/>
    <property type="molecule type" value="Genomic_DNA"/>
</dbReference>
<dbReference type="SMART" id="SM00245">
    <property type="entry name" value="TSPc"/>
    <property type="match status" value="1"/>
</dbReference>
<feature type="domain" description="Tail specific protease" evidence="2">
    <location>
        <begin position="294"/>
        <end position="528"/>
    </location>
</feature>
<dbReference type="GO" id="GO:0008236">
    <property type="term" value="F:serine-type peptidase activity"/>
    <property type="evidence" value="ECO:0007669"/>
    <property type="project" value="InterPro"/>
</dbReference>
<evidence type="ECO:0000256" key="1">
    <source>
        <dbReference type="SAM" id="SignalP"/>
    </source>
</evidence>
<feature type="chain" id="PRO_5031172719" description="Tail specific protease domain-containing protein" evidence="1">
    <location>
        <begin position="23"/>
        <end position="551"/>
    </location>
</feature>
<dbReference type="SUPFAM" id="SSF52096">
    <property type="entry name" value="ClpP/crotonase"/>
    <property type="match status" value="1"/>
</dbReference>
<dbReference type="AlphaFoldDB" id="A0A7X2TRL5"/>
<name>A0A7X2TRL5_9SPIO</name>
<accession>A0A7X2TRL5</accession>
<dbReference type="RefSeq" id="WP_154425074.1">
    <property type="nucleotide sequence ID" value="NZ_VUNN01000006.1"/>
</dbReference>
<dbReference type="Gene3D" id="3.90.226.10">
    <property type="entry name" value="2-enoyl-CoA Hydratase, Chain A, domain 1"/>
    <property type="match status" value="1"/>
</dbReference>
<dbReference type="Pfam" id="PF03572">
    <property type="entry name" value="Peptidase_S41"/>
    <property type="match status" value="1"/>
</dbReference>
<organism evidence="3 4">
    <name type="scientific">Bullifex porci</name>
    <dbReference type="NCBI Taxonomy" id="2606638"/>
    <lineage>
        <taxon>Bacteria</taxon>
        <taxon>Pseudomonadati</taxon>
        <taxon>Spirochaetota</taxon>
        <taxon>Spirochaetia</taxon>
        <taxon>Spirochaetales</taxon>
        <taxon>Spirochaetaceae</taxon>
        <taxon>Bullifex</taxon>
    </lineage>
</organism>
<keyword evidence="1" id="KW-0732">Signal</keyword>
<keyword evidence="4" id="KW-1185">Reference proteome</keyword>
<protein>
    <recommendedName>
        <fullName evidence="2">Tail specific protease domain-containing protein</fullName>
    </recommendedName>
</protein>
<evidence type="ECO:0000313" key="3">
    <source>
        <dbReference type="EMBL" id="MSU06098.1"/>
    </source>
</evidence>
<dbReference type="Gene3D" id="3.30.750.44">
    <property type="match status" value="1"/>
</dbReference>
<proteinExistence type="predicted"/>
<feature type="signal peptide" evidence="1">
    <location>
        <begin position="1"/>
        <end position="22"/>
    </location>
</feature>
<dbReference type="GO" id="GO:0006508">
    <property type="term" value="P:proteolysis"/>
    <property type="evidence" value="ECO:0007669"/>
    <property type="project" value="InterPro"/>
</dbReference>
<evidence type="ECO:0000259" key="2">
    <source>
        <dbReference type="SMART" id="SM00245"/>
    </source>
</evidence>
<dbReference type="Proteomes" id="UP000460549">
    <property type="component" value="Unassembled WGS sequence"/>
</dbReference>
<reference evidence="3 4" key="1">
    <citation type="submission" date="2019-08" db="EMBL/GenBank/DDBJ databases">
        <title>In-depth cultivation of the pig gut microbiome towards novel bacterial diversity and tailored functional studies.</title>
        <authorList>
            <person name="Wylensek D."/>
            <person name="Hitch T.C.A."/>
            <person name="Clavel T."/>
        </authorList>
    </citation>
    <scope>NUCLEOTIDE SEQUENCE [LARGE SCALE GENOMIC DNA]</scope>
    <source>
        <strain evidence="3 4">NM-380-WT-3C1</strain>
    </source>
</reference>